<feature type="transmembrane region" description="Helical" evidence="13">
    <location>
        <begin position="89"/>
        <end position="122"/>
    </location>
</feature>
<keyword evidence="15" id="KW-0282">Flagellum</keyword>
<dbReference type="PRINTS" id="PR00950">
    <property type="entry name" value="TYPE3IMSPROT"/>
</dbReference>
<dbReference type="InterPro" id="IPR029025">
    <property type="entry name" value="T3SS_substrate_exporter_C"/>
</dbReference>
<evidence type="ECO:0000256" key="11">
    <source>
        <dbReference type="ARBA" id="ARBA00023225"/>
    </source>
</evidence>
<accession>A0A0J6GAZ8</accession>
<evidence type="ECO:0000256" key="13">
    <source>
        <dbReference type="RuleBase" id="RU364091"/>
    </source>
</evidence>
<feature type="transmembrane region" description="Helical" evidence="13">
    <location>
        <begin position="143"/>
        <end position="165"/>
    </location>
</feature>
<evidence type="ECO:0000256" key="7">
    <source>
        <dbReference type="ARBA" id="ARBA00022795"/>
    </source>
</evidence>
<protein>
    <recommendedName>
        <fullName evidence="3 13">Flagellar biosynthetic protein FlhB</fullName>
    </recommendedName>
</protein>
<dbReference type="RefSeq" id="WP_048360768.1">
    <property type="nucleotide sequence ID" value="NZ_FNUD01000002.1"/>
</dbReference>
<dbReference type="GO" id="GO:0009306">
    <property type="term" value="P:protein secretion"/>
    <property type="evidence" value="ECO:0007669"/>
    <property type="project" value="InterPro"/>
</dbReference>
<keyword evidence="4 13" id="KW-0813">Transport</keyword>
<sequence>MAESESGADKTEDPTEKRKKDSREKGEIARSKELNTLAIMLAGSAGLLIFGGALAQDLMELMRYNFSLSRDVLLNPDSMGIFLLHSGKIALLALQPVLITLLIAALVGPISLGGWLFAAGSLAPKFSRMNPAAGIKRMFSAKALIELLKALAKFFIILIVALLVLKSDIDDLLRIAHEPLELAVIHSLQVVAWSALWMACGLILIAAVDVPVQLWESHQKLLMTKQEVRDEHKDQEGRPEVKQRIRQLQRDMSQRRMMAAIPDADVIITNPTHYAVALKYDPENGGAPMLLAKGSDFLALKIREIGEKHNILLLESPALARSIYHSTELEQEIPAGLYLAVAQVLAYVYQIRQHQAGQGKRPDPLKDLPIPPDLRRDE</sequence>
<keyword evidence="6 13" id="KW-0812">Transmembrane</keyword>
<keyword evidence="7 13" id="KW-1005">Bacterial flagellum biogenesis</keyword>
<dbReference type="Gene3D" id="6.10.250.2080">
    <property type="match status" value="1"/>
</dbReference>
<evidence type="ECO:0000256" key="4">
    <source>
        <dbReference type="ARBA" id="ARBA00022448"/>
    </source>
</evidence>
<evidence type="ECO:0000313" key="16">
    <source>
        <dbReference type="Proteomes" id="UP000183613"/>
    </source>
</evidence>
<keyword evidence="8 13" id="KW-0653">Protein transport</keyword>
<dbReference type="Pfam" id="PF01312">
    <property type="entry name" value="Bac_export_2"/>
    <property type="match status" value="1"/>
</dbReference>
<dbReference type="PATRIC" id="fig|882211.3.peg.3062"/>
<keyword evidence="16" id="KW-1185">Reference proteome</keyword>
<feature type="region of interest" description="Disordered" evidence="14">
    <location>
        <begin position="1"/>
        <end position="27"/>
    </location>
</feature>
<proteinExistence type="inferred from homology"/>
<evidence type="ECO:0000313" key="15">
    <source>
        <dbReference type="EMBL" id="SEF05124.1"/>
    </source>
</evidence>
<keyword evidence="10 13" id="KW-0472">Membrane</keyword>
<keyword evidence="11 13" id="KW-1006">Bacterial flagellum protein export</keyword>
<evidence type="ECO:0000256" key="12">
    <source>
        <dbReference type="ARBA" id="ARBA00025078"/>
    </source>
</evidence>
<gene>
    <name evidence="13" type="primary">flhB</name>
    <name evidence="15" type="ORF">SAMN04489800_4002</name>
</gene>
<dbReference type="PANTHER" id="PTHR30531">
    <property type="entry name" value="FLAGELLAR BIOSYNTHETIC PROTEIN FLHB"/>
    <property type="match status" value="1"/>
</dbReference>
<dbReference type="SUPFAM" id="SSF160544">
    <property type="entry name" value="EscU C-terminal domain-like"/>
    <property type="match status" value="1"/>
</dbReference>
<evidence type="ECO:0000256" key="6">
    <source>
        <dbReference type="ARBA" id="ARBA00022692"/>
    </source>
</evidence>
<keyword evidence="9 13" id="KW-1133">Transmembrane helix</keyword>
<reference evidence="15" key="1">
    <citation type="submission" date="2016-10" db="EMBL/GenBank/DDBJ databases">
        <authorList>
            <person name="Varghese N."/>
            <person name="Submissions S."/>
        </authorList>
    </citation>
    <scope>NUCLEOTIDE SEQUENCE [LARGE SCALE GENOMIC DNA]</scope>
    <source>
        <strain evidence="15">LMG 25555</strain>
    </source>
</reference>
<evidence type="ECO:0000256" key="2">
    <source>
        <dbReference type="ARBA" id="ARBA00010690"/>
    </source>
</evidence>
<dbReference type="AlphaFoldDB" id="A0A0J6GAZ8"/>
<keyword evidence="15" id="KW-0969">Cilium</keyword>
<evidence type="ECO:0000256" key="10">
    <source>
        <dbReference type="ARBA" id="ARBA00023136"/>
    </source>
</evidence>
<evidence type="ECO:0000256" key="14">
    <source>
        <dbReference type="SAM" id="MobiDB-lite"/>
    </source>
</evidence>
<feature type="compositionally biased region" description="Basic and acidic residues" evidence="14">
    <location>
        <begin position="7"/>
        <end position="27"/>
    </location>
</feature>
<evidence type="ECO:0000256" key="3">
    <source>
        <dbReference type="ARBA" id="ARBA00021622"/>
    </source>
</evidence>
<comment type="subcellular location">
    <subcellularLocation>
        <location evidence="1">Cell membrane</location>
        <topology evidence="1">Multi-pass membrane protein</topology>
    </subcellularLocation>
</comment>
<comment type="similarity">
    <text evidence="2 13">Belongs to the type III secretion exporter family.</text>
</comment>
<feature type="transmembrane region" description="Helical" evidence="13">
    <location>
        <begin position="190"/>
        <end position="215"/>
    </location>
</feature>
<dbReference type="GO" id="GO:0005886">
    <property type="term" value="C:plasma membrane"/>
    <property type="evidence" value="ECO:0007669"/>
    <property type="project" value="UniProtKB-SubCell"/>
</dbReference>
<organism evidence="15 16">
    <name type="scientific">Pseudomonas deceptionensis</name>
    <dbReference type="NCBI Taxonomy" id="882211"/>
    <lineage>
        <taxon>Bacteria</taxon>
        <taxon>Pseudomonadati</taxon>
        <taxon>Pseudomonadota</taxon>
        <taxon>Gammaproteobacteria</taxon>
        <taxon>Pseudomonadales</taxon>
        <taxon>Pseudomonadaceae</taxon>
        <taxon>Pseudomonas</taxon>
    </lineage>
</organism>
<dbReference type="GO" id="GO:0044780">
    <property type="term" value="P:bacterial-type flagellum assembly"/>
    <property type="evidence" value="ECO:0007669"/>
    <property type="project" value="InterPro"/>
</dbReference>
<evidence type="ECO:0000256" key="9">
    <source>
        <dbReference type="ARBA" id="ARBA00022989"/>
    </source>
</evidence>
<keyword evidence="5 13" id="KW-1003">Cell membrane</keyword>
<dbReference type="PANTHER" id="PTHR30531:SF12">
    <property type="entry name" value="FLAGELLAR BIOSYNTHETIC PROTEIN FLHB"/>
    <property type="match status" value="1"/>
</dbReference>
<feature type="region of interest" description="Disordered" evidence="14">
    <location>
        <begin position="357"/>
        <end position="378"/>
    </location>
</feature>
<dbReference type="Gene3D" id="3.40.1690.10">
    <property type="entry name" value="secretion proteins EscU"/>
    <property type="match status" value="1"/>
</dbReference>
<evidence type="ECO:0000256" key="5">
    <source>
        <dbReference type="ARBA" id="ARBA00022475"/>
    </source>
</evidence>
<dbReference type="OrthoDB" id="9807950at2"/>
<dbReference type="FunFam" id="3.40.1690.10:FF:000001">
    <property type="entry name" value="Flagellar biosynthetic protein FlhB"/>
    <property type="match status" value="1"/>
</dbReference>
<feature type="transmembrane region" description="Helical" evidence="13">
    <location>
        <begin position="34"/>
        <end position="55"/>
    </location>
</feature>
<dbReference type="EMBL" id="FNUD01000002">
    <property type="protein sequence ID" value="SEF05124.1"/>
    <property type="molecule type" value="Genomic_DNA"/>
</dbReference>
<dbReference type="InterPro" id="IPR006135">
    <property type="entry name" value="T3SS_substrate_exporter"/>
</dbReference>
<name>A0A0J6GAZ8_PSEDM</name>
<dbReference type="InterPro" id="IPR006136">
    <property type="entry name" value="FlhB"/>
</dbReference>
<evidence type="ECO:0000256" key="8">
    <source>
        <dbReference type="ARBA" id="ARBA00022927"/>
    </source>
</evidence>
<keyword evidence="15" id="KW-0966">Cell projection</keyword>
<evidence type="ECO:0000256" key="1">
    <source>
        <dbReference type="ARBA" id="ARBA00004651"/>
    </source>
</evidence>
<comment type="function">
    <text evidence="12 13">Required for formation of the rod structure in the basal body of the flagellar apparatus. Together with FliI and FliH, may constitute the export apparatus of flagellin.</text>
</comment>
<dbReference type="NCBIfam" id="TIGR00328">
    <property type="entry name" value="flhB"/>
    <property type="match status" value="1"/>
</dbReference>
<comment type="caution">
    <text evidence="15">The sequence shown here is derived from an EMBL/GenBank/DDBJ whole genome shotgun (WGS) entry which is preliminary data.</text>
</comment>
<dbReference type="Proteomes" id="UP000183613">
    <property type="component" value="Unassembled WGS sequence"/>
</dbReference>